<dbReference type="InterPro" id="IPR003594">
    <property type="entry name" value="HATPase_dom"/>
</dbReference>
<dbReference type="InterPro" id="IPR005467">
    <property type="entry name" value="His_kinase_dom"/>
</dbReference>
<dbReference type="EC" id="2.7.13.3" evidence="3"/>
<keyword evidence="10 11" id="KW-0472">Membrane</keyword>
<evidence type="ECO:0000256" key="2">
    <source>
        <dbReference type="ARBA" id="ARBA00004236"/>
    </source>
</evidence>
<evidence type="ECO:0000259" key="12">
    <source>
        <dbReference type="PROSITE" id="PS50109"/>
    </source>
</evidence>
<dbReference type="PROSITE" id="PS50885">
    <property type="entry name" value="HAMP"/>
    <property type="match status" value="1"/>
</dbReference>
<keyword evidence="15" id="KW-1185">Reference proteome</keyword>
<feature type="transmembrane region" description="Helical" evidence="11">
    <location>
        <begin position="12"/>
        <end position="34"/>
    </location>
</feature>
<dbReference type="EMBL" id="WRPP01000006">
    <property type="protein sequence ID" value="MVU81167.1"/>
    <property type="molecule type" value="Genomic_DNA"/>
</dbReference>
<evidence type="ECO:0000313" key="15">
    <source>
        <dbReference type="Proteomes" id="UP000466794"/>
    </source>
</evidence>
<dbReference type="InterPro" id="IPR003661">
    <property type="entry name" value="HisK_dim/P_dom"/>
</dbReference>
<dbReference type="GO" id="GO:0000155">
    <property type="term" value="F:phosphorelay sensor kinase activity"/>
    <property type="evidence" value="ECO:0007669"/>
    <property type="project" value="InterPro"/>
</dbReference>
<evidence type="ECO:0000256" key="1">
    <source>
        <dbReference type="ARBA" id="ARBA00000085"/>
    </source>
</evidence>
<evidence type="ECO:0000256" key="10">
    <source>
        <dbReference type="ARBA" id="ARBA00023136"/>
    </source>
</evidence>
<evidence type="ECO:0000259" key="13">
    <source>
        <dbReference type="PROSITE" id="PS50885"/>
    </source>
</evidence>
<evidence type="ECO:0000256" key="8">
    <source>
        <dbReference type="ARBA" id="ARBA00022989"/>
    </source>
</evidence>
<keyword evidence="5" id="KW-0808">Transferase</keyword>
<dbReference type="Proteomes" id="UP000466794">
    <property type="component" value="Unassembled WGS sequence"/>
</dbReference>
<dbReference type="Gene3D" id="3.30.565.10">
    <property type="entry name" value="Histidine kinase-like ATPase, C-terminal domain"/>
    <property type="match status" value="1"/>
</dbReference>
<dbReference type="AlphaFoldDB" id="A0A7K1V3S1"/>
<dbReference type="Pfam" id="PF00672">
    <property type="entry name" value="HAMP"/>
    <property type="match status" value="1"/>
</dbReference>
<organism evidence="14 15">
    <name type="scientific">Nocardia terrae</name>
    <dbReference type="NCBI Taxonomy" id="2675851"/>
    <lineage>
        <taxon>Bacteria</taxon>
        <taxon>Bacillati</taxon>
        <taxon>Actinomycetota</taxon>
        <taxon>Actinomycetes</taxon>
        <taxon>Mycobacteriales</taxon>
        <taxon>Nocardiaceae</taxon>
        <taxon>Nocardia</taxon>
    </lineage>
</organism>
<dbReference type="PANTHER" id="PTHR45436">
    <property type="entry name" value="SENSOR HISTIDINE KINASE YKOH"/>
    <property type="match status" value="1"/>
</dbReference>
<dbReference type="InterPro" id="IPR050428">
    <property type="entry name" value="TCS_sensor_his_kinase"/>
</dbReference>
<sequence>MKRTISLQTRVAIACASVAVLVICAMAAVFVLVAKTDTGRQLDDIARSLSVTTDDSVPEPTPSSPPRLVVLEDASGYVWELPASGKEVAVTTAVPKSLVAQVVSQKTHRILGAAVVAVLVATVLGWWVARRAVLPLRELTTATRDVGSKLQLEVSPRGGTTETAELAAAMNEMLDRIAEERRTTADTLSAARDFAATSAHELRTPLTSMRTDLEVLCSLPLPERDRTEILHDVLNTQRVVESTLSALECLARGEMITESDWEEIDLDELIDQVAEAAHRSHPGTKVASLRAEPLYIRGLSAGIRLILDNAITNAVRHGGATRIEIDARPTGDGLITVSADDNGTGVPPLDRERVFHRFVRGTTETPGSGLGLALIEQQARLHGGSVRLTDSPLGGARLEVTLAVRSAPSPRT</sequence>
<keyword evidence="9" id="KW-0902">Two-component regulatory system</keyword>
<proteinExistence type="predicted"/>
<keyword evidence="4" id="KW-0597">Phosphoprotein</keyword>
<dbReference type="RefSeq" id="WP_157390790.1">
    <property type="nucleotide sequence ID" value="NZ_WRPP01000006.1"/>
</dbReference>
<name>A0A7K1V3S1_9NOCA</name>
<evidence type="ECO:0000256" key="9">
    <source>
        <dbReference type="ARBA" id="ARBA00023012"/>
    </source>
</evidence>
<keyword evidence="6 11" id="KW-0812">Transmembrane</keyword>
<dbReference type="SMART" id="SM00387">
    <property type="entry name" value="HATPase_c"/>
    <property type="match status" value="1"/>
</dbReference>
<evidence type="ECO:0000256" key="6">
    <source>
        <dbReference type="ARBA" id="ARBA00022692"/>
    </source>
</evidence>
<gene>
    <name evidence="14" type="ORF">GPX89_28470</name>
</gene>
<dbReference type="GO" id="GO:0005886">
    <property type="term" value="C:plasma membrane"/>
    <property type="evidence" value="ECO:0007669"/>
    <property type="project" value="UniProtKB-SubCell"/>
</dbReference>
<dbReference type="PRINTS" id="PR00344">
    <property type="entry name" value="BCTRLSENSOR"/>
</dbReference>
<dbReference type="Pfam" id="PF02518">
    <property type="entry name" value="HATPase_c"/>
    <property type="match status" value="1"/>
</dbReference>
<comment type="subcellular location">
    <subcellularLocation>
        <location evidence="2">Cell membrane</location>
    </subcellularLocation>
</comment>
<dbReference type="SUPFAM" id="SSF47384">
    <property type="entry name" value="Homodimeric domain of signal transducing histidine kinase"/>
    <property type="match status" value="1"/>
</dbReference>
<accession>A0A7K1V3S1</accession>
<dbReference type="PANTHER" id="PTHR45436:SF5">
    <property type="entry name" value="SENSOR HISTIDINE KINASE TRCS"/>
    <property type="match status" value="1"/>
</dbReference>
<evidence type="ECO:0000256" key="3">
    <source>
        <dbReference type="ARBA" id="ARBA00012438"/>
    </source>
</evidence>
<dbReference type="CDD" id="cd00075">
    <property type="entry name" value="HATPase"/>
    <property type="match status" value="1"/>
</dbReference>
<dbReference type="PROSITE" id="PS50109">
    <property type="entry name" value="HIS_KIN"/>
    <property type="match status" value="1"/>
</dbReference>
<dbReference type="InterPro" id="IPR003660">
    <property type="entry name" value="HAMP_dom"/>
</dbReference>
<dbReference type="InterPro" id="IPR036097">
    <property type="entry name" value="HisK_dim/P_sf"/>
</dbReference>
<dbReference type="SMART" id="SM00304">
    <property type="entry name" value="HAMP"/>
    <property type="match status" value="1"/>
</dbReference>
<feature type="domain" description="HAMP" evidence="13">
    <location>
        <begin position="130"/>
        <end position="182"/>
    </location>
</feature>
<protein>
    <recommendedName>
        <fullName evidence="3">histidine kinase</fullName>
        <ecNumber evidence="3">2.7.13.3</ecNumber>
    </recommendedName>
</protein>
<dbReference type="Gene3D" id="1.10.287.130">
    <property type="match status" value="1"/>
</dbReference>
<reference evidence="14 15" key="1">
    <citation type="submission" date="2019-12" db="EMBL/GenBank/DDBJ databases">
        <title>Nocardia sp. nov. ET3-3 isolated from soil.</title>
        <authorList>
            <person name="Kanchanasin P."/>
            <person name="Tanasupawat S."/>
            <person name="Yuki M."/>
            <person name="Kudo T."/>
        </authorList>
    </citation>
    <scope>NUCLEOTIDE SEQUENCE [LARGE SCALE GENOMIC DNA]</scope>
    <source>
        <strain evidence="14 15">ET3-3</strain>
    </source>
</reference>
<dbReference type="CDD" id="cd00082">
    <property type="entry name" value="HisKA"/>
    <property type="match status" value="1"/>
</dbReference>
<comment type="catalytic activity">
    <reaction evidence="1">
        <text>ATP + protein L-histidine = ADP + protein N-phospho-L-histidine.</text>
        <dbReference type="EC" id="2.7.13.3"/>
    </reaction>
</comment>
<dbReference type="InterPro" id="IPR036890">
    <property type="entry name" value="HATPase_C_sf"/>
</dbReference>
<comment type="caution">
    <text evidence="14">The sequence shown here is derived from an EMBL/GenBank/DDBJ whole genome shotgun (WGS) entry which is preliminary data.</text>
</comment>
<keyword evidence="8 11" id="KW-1133">Transmembrane helix</keyword>
<feature type="domain" description="Histidine kinase" evidence="12">
    <location>
        <begin position="197"/>
        <end position="406"/>
    </location>
</feature>
<keyword evidence="7" id="KW-0418">Kinase</keyword>
<dbReference type="Pfam" id="PF00512">
    <property type="entry name" value="HisKA"/>
    <property type="match status" value="1"/>
</dbReference>
<evidence type="ECO:0000256" key="11">
    <source>
        <dbReference type="SAM" id="Phobius"/>
    </source>
</evidence>
<evidence type="ECO:0000256" key="4">
    <source>
        <dbReference type="ARBA" id="ARBA00022553"/>
    </source>
</evidence>
<feature type="transmembrane region" description="Helical" evidence="11">
    <location>
        <begin position="110"/>
        <end position="129"/>
    </location>
</feature>
<dbReference type="CDD" id="cd06225">
    <property type="entry name" value="HAMP"/>
    <property type="match status" value="1"/>
</dbReference>
<dbReference type="InterPro" id="IPR004358">
    <property type="entry name" value="Sig_transdc_His_kin-like_C"/>
</dbReference>
<evidence type="ECO:0000256" key="7">
    <source>
        <dbReference type="ARBA" id="ARBA00022777"/>
    </source>
</evidence>
<dbReference type="SMART" id="SM00388">
    <property type="entry name" value="HisKA"/>
    <property type="match status" value="1"/>
</dbReference>
<dbReference type="SUPFAM" id="SSF55874">
    <property type="entry name" value="ATPase domain of HSP90 chaperone/DNA topoisomerase II/histidine kinase"/>
    <property type="match status" value="1"/>
</dbReference>
<evidence type="ECO:0000313" key="14">
    <source>
        <dbReference type="EMBL" id="MVU81167.1"/>
    </source>
</evidence>
<evidence type="ECO:0000256" key="5">
    <source>
        <dbReference type="ARBA" id="ARBA00022679"/>
    </source>
</evidence>